<dbReference type="OMA" id="SWKAREN"/>
<dbReference type="EMBL" id="CH476608">
    <property type="protein sequence ID" value="EAU30110.1"/>
    <property type="molecule type" value="Genomic_DNA"/>
</dbReference>
<dbReference type="PANTHER" id="PTHR36195">
    <property type="entry name" value="DOMAIN PROTEIN, PUTATIVE (AFU_ORTHOLOGUE AFUA_5G01990)-RELATED-RELATED"/>
    <property type="match status" value="1"/>
</dbReference>
<evidence type="ECO:0000313" key="2">
    <source>
        <dbReference type="Proteomes" id="UP000007963"/>
    </source>
</evidence>
<dbReference type="RefSeq" id="XP_001218541.1">
    <property type="nucleotide sequence ID" value="XM_001218540.1"/>
</dbReference>
<evidence type="ECO:0000313" key="1">
    <source>
        <dbReference type="EMBL" id="EAU30110.1"/>
    </source>
</evidence>
<dbReference type="Pfam" id="PF04681">
    <property type="entry name" value="Bys1"/>
    <property type="match status" value="1"/>
</dbReference>
<proteinExistence type="predicted"/>
<organism evidence="1 2">
    <name type="scientific">Aspergillus terreus (strain NIH 2624 / FGSC A1156)</name>
    <dbReference type="NCBI Taxonomy" id="341663"/>
    <lineage>
        <taxon>Eukaryota</taxon>
        <taxon>Fungi</taxon>
        <taxon>Dikarya</taxon>
        <taxon>Ascomycota</taxon>
        <taxon>Pezizomycotina</taxon>
        <taxon>Eurotiomycetes</taxon>
        <taxon>Eurotiomycetidae</taxon>
        <taxon>Eurotiales</taxon>
        <taxon>Aspergillaceae</taxon>
        <taxon>Aspergillus</taxon>
        <taxon>Aspergillus subgen. Circumdati</taxon>
    </lineage>
</organism>
<sequence length="163" mass="17914">MSWPQQPTSSALPWASSSDGPLGGVHIFNHLRNGVYLWSVGDTSGQPTVLPAYEGRYFESWKARENGGISIKLATEDSQASILQFEYTLSIPTVYWDVSYIDMDVGSEFVKQGIRVTADDPTCRTITCPAGNFDCDSVYLEPDDDFATRGCPMQTTLTLTLGL</sequence>
<dbReference type="Proteomes" id="UP000007963">
    <property type="component" value="Unassembled WGS sequence"/>
</dbReference>
<dbReference type="InterPro" id="IPR006771">
    <property type="entry name" value="CetA-like"/>
</dbReference>
<protein>
    <submittedName>
        <fullName evidence="1">Uncharacterized protein</fullName>
    </submittedName>
</protein>
<dbReference type="OrthoDB" id="5144514at2759"/>
<dbReference type="AlphaFoldDB" id="Q0C8R5"/>
<dbReference type="PANTHER" id="PTHR36195:SF6">
    <property type="entry name" value="SECRETED THAUMATIN-LIKE PROTEIN CALA"/>
    <property type="match status" value="1"/>
</dbReference>
<dbReference type="GeneID" id="4354219"/>
<dbReference type="HOGENOM" id="CLU_083650_2_1_1"/>
<accession>Q0C8R5</accession>
<dbReference type="VEuPathDB" id="FungiDB:ATEG_09919"/>
<gene>
    <name evidence="1" type="ORF">ATEG_09919</name>
</gene>
<name>Q0C8R5_ASPTN</name>
<reference evidence="2" key="1">
    <citation type="submission" date="2005-09" db="EMBL/GenBank/DDBJ databases">
        <title>Annotation of the Aspergillus terreus NIH2624 genome.</title>
        <authorList>
            <person name="Birren B.W."/>
            <person name="Lander E.S."/>
            <person name="Galagan J.E."/>
            <person name="Nusbaum C."/>
            <person name="Devon K."/>
            <person name="Henn M."/>
            <person name="Ma L.-J."/>
            <person name="Jaffe D.B."/>
            <person name="Butler J."/>
            <person name="Alvarez P."/>
            <person name="Gnerre S."/>
            <person name="Grabherr M."/>
            <person name="Kleber M."/>
            <person name="Mauceli E.W."/>
            <person name="Brockman W."/>
            <person name="Rounsley S."/>
            <person name="Young S.K."/>
            <person name="LaButti K."/>
            <person name="Pushparaj V."/>
            <person name="DeCaprio D."/>
            <person name="Crawford M."/>
            <person name="Koehrsen M."/>
            <person name="Engels R."/>
            <person name="Montgomery P."/>
            <person name="Pearson M."/>
            <person name="Howarth C."/>
            <person name="Larson L."/>
            <person name="Luoma S."/>
            <person name="White J."/>
            <person name="Alvarado L."/>
            <person name="Kodira C.D."/>
            <person name="Zeng Q."/>
            <person name="Oleary S."/>
            <person name="Yandava C."/>
            <person name="Denning D.W."/>
            <person name="Nierman W.C."/>
            <person name="Milne T."/>
            <person name="Madden K."/>
        </authorList>
    </citation>
    <scope>NUCLEOTIDE SEQUENCE [LARGE SCALE GENOMIC DNA]</scope>
    <source>
        <strain evidence="2">NIH 2624 / FGSC A1156</strain>
    </source>
</reference>
<dbReference type="STRING" id="341663.Q0C8R5"/>
<dbReference type="eggNOG" id="ENOG502SSWE">
    <property type="taxonomic scope" value="Eukaryota"/>
</dbReference>